<dbReference type="Proteomes" id="UP001596267">
    <property type="component" value="Unassembled WGS sequence"/>
</dbReference>
<name>A0ABW1W9W7_9BACL</name>
<dbReference type="InterPro" id="IPR036916">
    <property type="entry name" value="Sda_sf"/>
</dbReference>
<sequence>MDTLSDDLLIESYTKAKEIHLSEDFIHLIEKEIERRSLCTKHGMPADLYRRYSTYN</sequence>
<dbReference type="RefSeq" id="WP_253053975.1">
    <property type="nucleotide sequence ID" value="NZ_JAMXWN010000005.1"/>
</dbReference>
<dbReference type="InterPro" id="IPR015064">
    <property type="entry name" value="Sda"/>
</dbReference>
<accession>A0ABW1W9W7</accession>
<keyword evidence="1" id="KW-0649">Protein kinase inhibitor</keyword>
<dbReference type="Gene3D" id="1.10.287.1100">
    <property type="entry name" value="Sporulation inhibitor A"/>
    <property type="match status" value="1"/>
</dbReference>
<protein>
    <submittedName>
        <fullName evidence="1">Sporulation histidine kinase inhibitor Sda</fullName>
    </submittedName>
</protein>
<evidence type="ECO:0000313" key="2">
    <source>
        <dbReference type="Proteomes" id="UP001596267"/>
    </source>
</evidence>
<organism evidence="1 2">
    <name type="scientific">Sporolactobacillus kofuensis</name>
    <dbReference type="NCBI Taxonomy" id="269672"/>
    <lineage>
        <taxon>Bacteria</taxon>
        <taxon>Bacillati</taxon>
        <taxon>Bacillota</taxon>
        <taxon>Bacilli</taxon>
        <taxon>Bacillales</taxon>
        <taxon>Sporolactobacillaceae</taxon>
        <taxon>Sporolactobacillus</taxon>
    </lineage>
</organism>
<evidence type="ECO:0000313" key="1">
    <source>
        <dbReference type="EMBL" id="MFC6385033.1"/>
    </source>
</evidence>
<dbReference type="SUPFAM" id="SSF100985">
    <property type="entry name" value="Sporulation inhibitor Sda"/>
    <property type="match status" value="1"/>
</dbReference>
<comment type="caution">
    <text evidence="1">The sequence shown here is derived from an EMBL/GenBank/DDBJ whole genome shotgun (WGS) entry which is preliminary data.</text>
</comment>
<dbReference type="EMBL" id="JBHSTQ010000001">
    <property type="protein sequence ID" value="MFC6385033.1"/>
    <property type="molecule type" value="Genomic_DNA"/>
</dbReference>
<dbReference type="GO" id="GO:0004860">
    <property type="term" value="F:protein kinase inhibitor activity"/>
    <property type="evidence" value="ECO:0007669"/>
    <property type="project" value="UniProtKB-KW"/>
</dbReference>
<reference evidence="2" key="1">
    <citation type="journal article" date="2019" name="Int. J. Syst. Evol. Microbiol.">
        <title>The Global Catalogue of Microorganisms (GCM) 10K type strain sequencing project: providing services to taxonomists for standard genome sequencing and annotation.</title>
        <authorList>
            <consortium name="The Broad Institute Genomics Platform"/>
            <consortium name="The Broad Institute Genome Sequencing Center for Infectious Disease"/>
            <person name="Wu L."/>
            <person name="Ma J."/>
        </authorList>
    </citation>
    <scope>NUCLEOTIDE SEQUENCE [LARGE SCALE GENOMIC DNA]</scope>
    <source>
        <strain evidence="2">CCUG 42001</strain>
    </source>
</reference>
<proteinExistence type="predicted"/>
<dbReference type="Pfam" id="PF08970">
    <property type="entry name" value="Sda"/>
    <property type="match status" value="1"/>
</dbReference>
<gene>
    <name evidence="1" type="ORF">ACFP7A_00325</name>
</gene>
<keyword evidence="2" id="KW-1185">Reference proteome</keyword>